<dbReference type="SMART" id="SM00382">
    <property type="entry name" value="AAA"/>
    <property type="match status" value="1"/>
</dbReference>
<keyword evidence="6" id="KW-1278">Translocase</keyword>
<organism evidence="9 10">
    <name type="scientific">Polynucleobacter cosmopolitanus</name>
    <dbReference type="NCBI Taxonomy" id="351345"/>
    <lineage>
        <taxon>Bacteria</taxon>
        <taxon>Pseudomonadati</taxon>
        <taxon>Pseudomonadota</taxon>
        <taxon>Betaproteobacteria</taxon>
        <taxon>Burkholderiales</taxon>
        <taxon>Burkholderiaceae</taxon>
        <taxon>Polynucleobacter</taxon>
    </lineage>
</organism>
<name>A0A229FSW9_9BURK</name>
<keyword evidence="4" id="KW-0547">Nucleotide-binding</keyword>
<evidence type="ECO:0000313" key="9">
    <source>
        <dbReference type="EMBL" id="OXL14962.1"/>
    </source>
</evidence>
<keyword evidence="3" id="KW-0997">Cell inner membrane</keyword>
<evidence type="ECO:0000256" key="7">
    <source>
        <dbReference type="ARBA" id="ARBA00037066"/>
    </source>
</evidence>
<dbReference type="InterPro" id="IPR003439">
    <property type="entry name" value="ABC_transporter-like_ATP-bd"/>
</dbReference>
<comment type="function">
    <text evidence="7">Part of the ABC transporter complex HmuTUV involved in hemin import. Responsible for energy coupling to the transport system.</text>
</comment>
<dbReference type="SUPFAM" id="SSF52540">
    <property type="entry name" value="P-loop containing nucleoside triphosphate hydrolases"/>
    <property type="match status" value="1"/>
</dbReference>
<evidence type="ECO:0000313" key="10">
    <source>
        <dbReference type="Proteomes" id="UP000215188"/>
    </source>
</evidence>
<dbReference type="PROSITE" id="PS50893">
    <property type="entry name" value="ABC_TRANSPORTER_2"/>
    <property type="match status" value="1"/>
</dbReference>
<dbReference type="PANTHER" id="PTHR42794">
    <property type="entry name" value="HEMIN IMPORT ATP-BINDING PROTEIN HMUV"/>
    <property type="match status" value="1"/>
</dbReference>
<gene>
    <name evidence="9" type="ORF">AOC33_06490</name>
</gene>
<evidence type="ECO:0000256" key="1">
    <source>
        <dbReference type="ARBA" id="ARBA00022448"/>
    </source>
</evidence>
<evidence type="ECO:0000256" key="5">
    <source>
        <dbReference type="ARBA" id="ARBA00022840"/>
    </source>
</evidence>
<dbReference type="EMBL" id="NJGG01000002">
    <property type="protein sequence ID" value="OXL14962.1"/>
    <property type="molecule type" value="Genomic_DNA"/>
</dbReference>
<accession>A0A229FSW9</accession>
<evidence type="ECO:0000259" key="8">
    <source>
        <dbReference type="PROSITE" id="PS50893"/>
    </source>
</evidence>
<dbReference type="InterPro" id="IPR003593">
    <property type="entry name" value="AAA+_ATPase"/>
</dbReference>
<evidence type="ECO:0000256" key="3">
    <source>
        <dbReference type="ARBA" id="ARBA00022519"/>
    </source>
</evidence>
<comment type="caution">
    <text evidence="9">The sequence shown here is derived from an EMBL/GenBank/DDBJ whole genome shotgun (WGS) entry which is preliminary data.</text>
</comment>
<feature type="domain" description="ABC transporter" evidence="8">
    <location>
        <begin position="10"/>
        <end position="251"/>
    </location>
</feature>
<dbReference type="InterPro" id="IPR027417">
    <property type="entry name" value="P-loop_NTPase"/>
</dbReference>
<sequence length="274" mass="30719">MPQTKLLLSLKDTGLKNTSYKSIGIHALNNTLGPFSIDIKSKERIAILGPSGAGKSTLLQIMSGLHDHLGSIEFLSKPIRQMSFQELSYKRAFLPQQHETAFNLSSELIISLGRVARDHDPELIKIIKESAKAARVEHLLNRSYQTLSGGEKSRVHLARIFAQLWDQSNGILLIDEPLAALDPGLQIELLLAILKFCQGRSLTLVAILHDIQQAIEHFERLILIKEGKIIADLPAHPAPHRELEILYGMKFERFTRPGRKDLLIPSDLRCSYTN</sequence>
<dbReference type="Pfam" id="PF00005">
    <property type="entry name" value="ABC_tran"/>
    <property type="match status" value="1"/>
</dbReference>
<keyword evidence="1" id="KW-0813">Transport</keyword>
<keyword evidence="3" id="KW-0472">Membrane</keyword>
<dbReference type="GO" id="GO:0016887">
    <property type="term" value="F:ATP hydrolysis activity"/>
    <property type="evidence" value="ECO:0007669"/>
    <property type="project" value="InterPro"/>
</dbReference>
<keyword evidence="10" id="KW-1185">Reference proteome</keyword>
<evidence type="ECO:0000256" key="2">
    <source>
        <dbReference type="ARBA" id="ARBA00022475"/>
    </source>
</evidence>
<dbReference type="PANTHER" id="PTHR42794:SF1">
    <property type="entry name" value="HEMIN IMPORT ATP-BINDING PROTEIN HMUV"/>
    <property type="match status" value="1"/>
</dbReference>
<dbReference type="OrthoDB" id="5296765at2"/>
<dbReference type="Proteomes" id="UP000215188">
    <property type="component" value="Unassembled WGS sequence"/>
</dbReference>
<reference evidence="9 10" key="1">
    <citation type="submission" date="2017-06" db="EMBL/GenBank/DDBJ databases">
        <title>Reclassification of a Polynucleobacter cosmopolitanus strain isolated from tropical Lake Victoria as Polynucleobacter victoriensis comb. nov.</title>
        <authorList>
            <person name="Hahn M.W."/>
        </authorList>
    </citation>
    <scope>NUCLEOTIDE SEQUENCE [LARGE SCALE GENOMIC DNA]</scope>
    <source>
        <strain evidence="9 10">MWH-MoIso2</strain>
    </source>
</reference>
<evidence type="ECO:0000256" key="6">
    <source>
        <dbReference type="ARBA" id="ARBA00022967"/>
    </source>
</evidence>
<keyword evidence="5" id="KW-0067">ATP-binding</keyword>
<dbReference type="RefSeq" id="WP_089515956.1">
    <property type="nucleotide sequence ID" value="NZ_NJGG01000002.1"/>
</dbReference>
<keyword evidence="2" id="KW-1003">Cell membrane</keyword>
<protein>
    <submittedName>
        <fullName evidence="9">ABC transporter</fullName>
    </submittedName>
</protein>
<proteinExistence type="predicted"/>
<dbReference type="GO" id="GO:0005524">
    <property type="term" value="F:ATP binding"/>
    <property type="evidence" value="ECO:0007669"/>
    <property type="project" value="UniProtKB-KW"/>
</dbReference>
<dbReference type="AlphaFoldDB" id="A0A229FSW9"/>
<evidence type="ECO:0000256" key="4">
    <source>
        <dbReference type="ARBA" id="ARBA00022741"/>
    </source>
</evidence>
<dbReference type="Gene3D" id="3.40.50.300">
    <property type="entry name" value="P-loop containing nucleotide triphosphate hydrolases"/>
    <property type="match status" value="1"/>
</dbReference>